<evidence type="ECO:0000313" key="2">
    <source>
        <dbReference type="Proteomes" id="UP000245790"/>
    </source>
</evidence>
<organism evidence="1 2">
    <name type="scientific">Pleionea mediterranea</name>
    <dbReference type="NCBI Taxonomy" id="523701"/>
    <lineage>
        <taxon>Bacteria</taxon>
        <taxon>Pseudomonadati</taxon>
        <taxon>Pseudomonadota</taxon>
        <taxon>Gammaproteobacteria</taxon>
        <taxon>Oceanospirillales</taxon>
        <taxon>Pleioneaceae</taxon>
        <taxon>Pleionea</taxon>
    </lineage>
</organism>
<gene>
    <name evidence="1" type="ORF">C8D97_11484</name>
</gene>
<keyword evidence="2" id="KW-1185">Reference proteome</keyword>
<reference evidence="1 2" key="1">
    <citation type="submission" date="2018-05" db="EMBL/GenBank/DDBJ databases">
        <title>Genomic Encyclopedia of Type Strains, Phase IV (KMG-IV): sequencing the most valuable type-strain genomes for metagenomic binning, comparative biology and taxonomic classification.</title>
        <authorList>
            <person name="Goeker M."/>
        </authorList>
    </citation>
    <scope>NUCLEOTIDE SEQUENCE [LARGE SCALE GENOMIC DNA]</scope>
    <source>
        <strain evidence="1 2">DSM 25350</strain>
    </source>
</reference>
<comment type="caution">
    <text evidence="1">The sequence shown here is derived from an EMBL/GenBank/DDBJ whole genome shotgun (WGS) entry which is preliminary data.</text>
</comment>
<evidence type="ECO:0000313" key="1">
    <source>
        <dbReference type="EMBL" id="PWK45411.1"/>
    </source>
</evidence>
<sequence length="70" mass="8346">MDDFISFMYKKENNLLMRWTKKNELGSFSLNLTKGEKNEIYKSCNEKNVKNYSWLVVLLPNVLIDLVRVE</sequence>
<proteinExistence type="predicted"/>
<accession>A0A316FVH9</accession>
<name>A0A316FVH9_9GAMM</name>
<dbReference type="Proteomes" id="UP000245790">
    <property type="component" value="Unassembled WGS sequence"/>
</dbReference>
<dbReference type="AlphaFoldDB" id="A0A316FVH9"/>
<dbReference type="EMBL" id="QGGU01000014">
    <property type="protein sequence ID" value="PWK45411.1"/>
    <property type="molecule type" value="Genomic_DNA"/>
</dbReference>
<protein>
    <submittedName>
        <fullName evidence="1">Uncharacterized protein</fullName>
    </submittedName>
</protein>